<comment type="caution">
    <text evidence="2">The sequence shown here is derived from an EMBL/GenBank/DDBJ whole genome shotgun (WGS) entry which is preliminary data.</text>
</comment>
<feature type="compositionally biased region" description="Basic and acidic residues" evidence="1">
    <location>
        <begin position="710"/>
        <end position="721"/>
    </location>
</feature>
<evidence type="ECO:0000313" key="2">
    <source>
        <dbReference type="EMBL" id="CAK0882221.1"/>
    </source>
</evidence>
<feature type="compositionally biased region" description="Basic and acidic residues" evidence="1">
    <location>
        <begin position="677"/>
        <end position="692"/>
    </location>
</feature>
<accession>A0ABN9W7R9</accession>
<name>A0ABN9W7R9_9DINO</name>
<evidence type="ECO:0000256" key="1">
    <source>
        <dbReference type="SAM" id="MobiDB-lite"/>
    </source>
</evidence>
<dbReference type="EMBL" id="CAUYUJ010018281">
    <property type="protein sequence ID" value="CAK0882221.1"/>
    <property type="molecule type" value="Genomic_DNA"/>
</dbReference>
<dbReference type="Proteomes" id="UP001189429">
    <property type="component" value="Unassembled WGS sequence"/>
</dbReference>
<reference evidence="2" key="1">
    <citation type="submission" date="2023-10" db="EMBL/GenBank/DDBJ databases">
        <authorList>
            <person name="Chen Y."/>
            <person name="Shah S."/>
            <person name="Dougan E. K."/>
            <person name="Thang M."/>
            <person name="Chan C."/>
        </authorList>
    </citation>
    <scope>NUCLEOTIDE SEQUENCE [LARGE SCALE GENOMIC DNA]</scope>
</reference>
<evidence type="ECO:0000313" key="3">
    <source>
        <dbReference type="Proteomes" id="UP001189429"/>
    </source>
</evidence>
<protein>
    <submittedName>
        <fullName evidence="2">Uncharacterized protein</fullName>
    </submittedName>
</protein>
<keyword evidence="3" id="KW-1185">Reference proteome</keyword>
<sequence>RPIILDVARHWCMSSGLVLNWSQIARQTGHDRQVLQKALHRFAEAYFLCQVQLRKKLEGALVESLGRERCLLYVDTSRYDETPMKTTLRGDAAAGSASDVNLHALVPLPFGRALRLMHALAAHERSAAMVTKLMQINQAVWLLVNVGDIPVRLYLNTVCPLQPMESTAAPVCKKAVLRSCAVSTYSDGFKQRMRFCCSDSAKPNIVVENSIASDRHGWESLHLFCEVHATAGIHSKTFESLMPRTISSVIHASLSLQLSGYLNHFRKCLRHVIKSRIKLVPEGLPDDAVKYKRSVIKMFFETGPDREVKKVVVACLPRGDWRNRDYVDVCVPHGLVTDIDVAAVASVIENGLSFALVSAKPSVWPRHRWTGSEIAIDFWGRLEAMHGLASATYPLFSRTLGKELPPAGPIGGAVGADGAAGVLDDGGVDDVAHVHHGPDADVPAGAAPADRHEVVDNTGRADSEPSFAEKNAKDRKLTLEWLSRDPLPDLMLLRCALNPIMRMLHDQLDMASLRWELSQRAAVARSHQMGRLPGLGDLAWAASLAFRLLAREGALVEQLHVSNHSLFHFRVFGLLVDSSRAQSLNRTPDCMKGPWGKDLCARFPDLVGQDLWEVLLTLAMLIQVDITCVEAKHAAVRRQLEQRSTHTHTLNIEDASAEWLMQQARTLQRTRPWSGQHRHETSASEQDRDARIGRSGGVRGVEDAVPDEPAQEKKRMRAERAGPKAGAFGLNEKQRAAMRLRATRQAQANRVQSTSGDVVSLLPGGTSFMDVSCHVAVAKELSSQNRQRVAQQEKDIQDTLSEFEVGSGAGFVEELRRQIPILRQSDIVPVPCEGRGHCYFVRPPSEQHAKVGVAWAEAFSKCNLGQYLEQQWSQRHRTIMRDDCAPVDAPAALLTPCMKAGICICQGDGLRMWKFRNKYLVHLKAACPPRSSMRALLVDGFIVCRFEGSPLGGAEGPPVELWFHVAAMYLSPFRPTFSKLQKPAAQPEDERKIKLKARGMFVSAMRFSRLNAFPVRPDA</sequence>
<feature type="region of interest" description="Disordered" evidence="1">
    <location>
        <begin position="667"/>
        <end position="721"/>
    </location>
</feature>
<proteinExistence type="predicted"/>
<organism evidence="2 3">
    <name type="scientific">Prorocentrum cordatum</name>
    <dbReference type="NCBI Taxonomy" id="2364126"/>
    <lineage>
        <taxon>Eukaryota</taxon>
        <taxon>Sar</taxon>
        <taxon>Alveolata</taxon>
        <taxon>Dinophyceae</taxon>
        <taxon>Prorocentrales</taxon>
        <taxon>Prorocentraceae</taxon>
        <taxon>Prorocentrum</taxon>
    </lineage>
</organism>
<gene>
    <name evidence="2" type="ORF">PCOR1329_LOCUS64801</name>
</gene>
<feature type="non-terminal residue" evidence="2">
    <location>
        <position position="1"/>
    </location>
</feature>